<dbReference type="STRING" id="133412.A0A1R1XZS7"/>
<proteinExistence type="predicted"/>
<dbReference type="PANTHER" id="PTHR37984:SF5">
    <property type="entry name" value="PROTEIN NYNRIN-LIKE"/>
    <property type="match status" value="1"/>
</dbReference>
<sequence length="179" mass="20490">MVEVLTGFPYAEATTDTTAVSAIQVLSKAFSIFGIPSRITVDRVTSFTSKKFNEYCNSNNIMINLLPVYQPEWAGAVEKLNYTVRYAVTKSSIHQINLWDTYLNKILFALRTRLHSRTGYSPYFLFFGIEPNLSNTLIEERYLMQSKEARETELDKLAALRFGLQCDRIGSSKVPFFEK</sequence>
<keyword evidence="3" id="KW-1185">Reference proteome</keyword>
<dbReference type="InterPro" id="IPR001584">
    <property type="entry name" value="Integrase_cat-core"/>
</dbReference>
<dbReference type="PANTHER" id="PTHR37984">
    <property type="entry name" value="PROTEIN CBG26694"/>
    <property type="match status" value="1"/>
</dbReference>
<dbReference type="AlphaFoldDB" id="A0A1R1XZS7"/>
<dbReference type="GO" id="GO:0003676">
    <property type="term" value="F:nucleic acid binding"/>
    <property type="evidence" value="ECO:0007669"/>
    <property type="project" value="InterPro"/>
</dbReference>
<dbReference type="InterPro" id="IPR036397">
    <property type="entry name" value="RNaseH_sf"/>
</dbReference>
<name>A0A1R1XZS7_9FUNG</name>
<dbReference type="GO" id="GO:0005634">
    <property type="term" value="C:nucleus"/>
    <property type="evidence" value="ECO:0007669"/>
    <property type="project" value="UniProtKB-ARBA"/>
</dbReference>
<dbReference type="Proteomes" id="UP000187283">
    <property type="component" value="Unassembled WGS sequence"/>
</dbReference>
<feature type="domain" description="Integrase catalytic" evidence="1">
    <location>
        <begin position="1"/>
        <end position="130"/>
    </location>
</feature>
<dbReference type="InterPro" id="IPR050951">
    <property type="entry name" value="Retrovirus_Pol_polyprotein"/>
</dbReference>
<evidence type="ECO:0000313" key="3">
    <source>
        <dbReference type="Proteomes" id="UP000187283"/>
    </source>
</evidence>
<reference evidence="2 3" key="1">
    <citation type="submission" date="2017-01" db="EMBL/GenBank/DDBJ databases">
        <authorList>
            <person name="Mah S.A."/>
            <person name="Swanson W.J."/>
            <person name="Moy G.W."/>
            <person name="Vacquier V.D."/>
        </authorList>
    </citation>
    <scope>NUCLEOTIDE SEQUENCE [LARGE SCALE GENOMIC DNA]</scope>
    <source>
        <strain evidence="2 3">GSMNP</strain>
    </source>
</reference>
<comment type="caution">
    <text evidence="2">The sequence shown here is derived from an EMBL/GenBank/DDBJ whole genome shotgun (WGS) entry which is preliminary data.</text>
</comment>
<dbReference type="OrthoDB" id="3235313at2759"/>
<dbReference type="Gene3D" id="3.30.420.10">
    <property type="entry name" value="Ribonuclease H-like superfamily/Ribonuclease H"/>
    <property type="match status" value="1"/>
</dbReference>
<evidence type="ECO:0000313" key="2">
    <source>
        <dbReference type="EMBL" id="OMJ20044.1"/>
    </source>
</evidence>
<protein>
    <submittedName>
        <fullName evidence="2">Pro-Pol polyprotein</fullName>
    </submittedName>
</protein>
<dbReference type="EMBL" id="LSSN01001339">
    <property type="protein sequence ID" value="OMJ20044.1"/>
    <property type="molecule type" value="Genomic_DNA"/>
</dbReference>
<dbReference type="PROSITE" id="PS50994">
    <property type="entry name" value="INTEGRASE"/>
    <property type="match status" value="1"/>
</dbReference>
<accession>A0A1R1XZS7</accession>
<dbReference type="InterPro" id="IPR012337">
    <property type="entry name" value="RNaseH-like_sf"/>
</dbReference>
<dbReference type="SUPFAM" id="SSF53098">
    <property type="entry name" value="Ribonuclease H-like"/>
    <property type="match status" value="1"/>
</dbReference>
<evidence type="ECO:0000259" key="1">
    <source>
        <dbReference type="PROSITE" id="PS50994"/>
    </source>
</evidence>
<gene>
    <name evidence="2" type="ORF">AYI70_g4350</name>
</gene>
<dbReference type="Pfam" id="PF00665">
    <property type="entry name" value="rve"/>
    <property type="match status" value="1"/>
</dbReference>
<organism evidence="2 3">
    <name type="scientific">Smittium culicis</name>
    <dbReference type="NCBI Taxonomy" id="133412"/>
    <lineage>
        <taxon>Eukaryota</taxon>
        <taxon>Fungi</taxon>
        <taxon>Fungi incertae sedis</taxon>
        <taxon>Zoopagomycota</taxon>
        <taxon>Kickxellomycotina</taxon>
        <taxon>Harpellomycetes</taxon>
        <taxon>Harpellales</taxon>
        <taxon>Legeriomycetaceae</taxon>
        <taxon>Smittium</taxon>
    </lineage>
</organism>
<dbReference type="GO" id="GO:0015074">
    <property type="term" value="P:DNA integration"/>
    <property type="evidence" value="ECO:0007669"/>
    <property type="project" value="InterPro"/>
</dbReference>